<organism evidence="2">
    <name type="scientific">mine drainage metagenome</name>
    <dbReference type="NCBI Taxonomy" id="410659"/>
    <lineage>
        <taxon>unclassified sequences</taxon>
        <taxon>metagenomes</taxon>
        <taxon>ecological metagenomes</taxon>
    </lineage>
</organism>
<feature type="transmembrane region" description="Helical" evidence="1">
    <location>
        <begin position="123"/>
        <end position="144"/>
    </location>
</feature>
<proteinExistence type="predicted"/>
<comment type="caution">
    <text evidence="2">The sequence shown here is derived from an EMBL/GenBank/DDBJ whole genome shotgun (WGS) entry which is preliminary data.</text>
</comment>
<accession>E6PJD2</accession>
<dbReference type="EMBL" id="CABL01000020">
    <property type="protein sequence ID" value="CBH76575.1"/>
    <property type="molecule type" value="Genomic_DNA"/>
</dbReference>
<keyword evidence="1" id="KW-0472">Membrane</keyword>
<reference evidence="2" key="1">
    <citation type="submission" date="2009-10" db="EMBL/GenBank/DDBJ databases">
        <title>Diversity of trophic interactions inside an arsenic-rich microbial ecosystem.</title>
        <authorList>
            <person name="Bertin P.N."/>
            <person name="Heinrich-Salmeron A."/>
            <person name="Pelletier E."/>
            <person name="Goulhen-Chollet F."/>
            <person name="Arsene-Ploetze F."/>
            <person name="Gallien S."/>
            <person name="Calteau A."/>
            <person name="Vallenet D."/>
            <person name="Casiot C."/>
            <person name="Chane-Woon-Ming B."/>
            <person name="Giloteaux L."/>
            <person name="Barakat M."/>
            <person name="Bonnefoy V."/>
            <person name="Bruneel O."/>
            <person name="Chandler M."/>
            <person name="Cleiss J."/>
            <person name="Duran R."/>
            <person name="Elbaz-Poulichet F."/>
            <person name="Fonknechten N."/>
            <person name="Lauga B."/>
            <person name="Mornico D."/>
            <person name="Ortet P."/>
            <person name="Schaeffer C."/>
            <person name="Siguier P."/>
            <person name="Alexander Thil Smith A."/>
            <person name="Van Dorsselaer A."/>
            <person name="Weissenbach J."/>
            <person name="Medigue C."/>
            <person name="Le Paslier D."/>
        </authorList>
    </citation>
    <scope>NUCLEOTIDE SEQUENCE</scope>
</reference>
<name>E6PJD2_9ZZZZ</name>
<feature type="transmembrane region" description="Helical" evidence="1">
    <location>
        <begin position="150"/>
        <end position="169"/>
    </location>
</feature>
<feature type="transmembrane region" description="Helical" evidence="1">
    <location>
        <begin position="298"/>
        <end position="318"/>
    </location>
</feature>
<gene>
    <name evidence="2" type="ORF">CARN1_2441</name>
</gene>
<dbReference type="AlphaFoldDB" id="E6PJD2"/>
<evidence type="ECO:0008006" key="3">
    <source>
        <dbReference type="Google" id="ProtNLM"/>
    </source>
</evidence>
<feature type="transmembrane region" description="Helical" evidence="1">
    <location>
        <begin position="190"/>
        <end position="209"/>
    </location>
</feature>
<evidence type="ECO:0000256" key="1">
    <source>
        <dbReference type="SAM" id="Phobius"/>
    </source>
</evidence>
<keyword evidence="1" id="KW-0812">Transmembrane</keyword>
<keyword evidence="1" id="KW-1133">Transmembrane helix</keyword>
<evidence type="ECO:0000313" key="2">
    <source>
        <dbReference type="EMBL" id="CBH76575.1"/>
    </source>
</evidence>
<protein>
    <recommendedName>
        <fullName evidence="3">Peptidase family M50</fullName>
    </recommendedName>
</protein>
<sequence>MRIELSGVELTLTHHPGDDPEYVVKTASGRHYSVPSSIFQVLLLEHAQQQLVDGASTFNGTPRNRAEQEHHIKIQAMLNRFRDAEDIPRRLMAKGYWLRIPLIPEKLVDQIASIGAVAFSPKLWPVLLVVALISAVGAVSIAHAGHLKTMGPIADLAVAYVFAFTAYMFHEIGHASALKASGVRPGKIGFTMYLIFPAFYSDVTGAWSLPKFQRAAVDVGGCYFEGLFSFIYFICLLLTHETSLFYALLMIGGSIVNNANPVFRFDGYWLIRDLFGVTNILQLPRLMHMKHRGDFRRLIPAQVVAFCFCGIWLAYVFLMLKSLGDMLESATTWLF</sequence>